<comment type="caution">
    <text evidence="1">The sequence shown here is derived from an EMBL/GenBank/DDBJ whole genome shotgun (WGS) entry which is preliminary data.</text>
</comment>
<organism evidence="1">
    <name type="scientific">marine sediment metagenome</name>
    <dbReference type="NCBI Taxonomy" id="412755"/>
    <lineage>
        <taxon>unclassified sequences</taxon>
        <taxon>metagenomes</taxon>
        <taxon>ecological metagenomes</taxon>
    </lineage>
</organism>
<dbReference type="EMBL" id="BARS01023293">
    <property type="protein sequence ID" value="GAG09879.1"/>
    <property type="molecule type" value="Genomic_DNA"/>
</dbReference>
<gene>
    <name evidence="1" type="ORF">S01H1_37106</name>
</gene>
<proteinExistence type="predicted"/>
<feature type="non-terminal residue" evidence="1">
    <location>
        <position position="1"/>
    </location>
</feature>
<sequence>ASDVSALYNEENTFFAEMTTITTSIGRENIKLAGDFRKAFLSSLTIEAEGSIISIEGIVSGQDNAFSTSKTFSSGSNEEVITQYAFVFDESVFADGVGNEAEAGDADEAGFAGFSGNAVASMHKKIKRVIKSNAIGIVLTSIDSRRLNLLYIVLYWKPYAAVA</sequence>
<reference evidence="1" key="1">
    <citation type="journal article" date="2014" name="Front. Microbiol.">
        <title>High frequency of phylogenetically diverse reductive dehalogenase-homologous genes in deep subseafloor sedimentary metagenomes.</title>
        <authorList>
            <person name="Kawai M."/>
            <person name="Futagami T."/>
            <person name="Toyoda A."/>
            <person name="Takaki Y."/>
            <person name="Nishi S."/>
            <person name="Hori S."/>
            <person name="Arai W."/>
            <person name="Tsubouchi T."/>
            <person name="Morono Y."/>
            <person name="Uchiyama I."/>
            <person name="Ito T."/>
            <person name="Fujiyama A."/>
            <person name="Inagaki F."/>
            <person name="Takami H."/>
        </authorList>
    </citation>
    <scope>NUCLEOTIDE SEQUENCE</scope>
    <source>
        <strain evidence="1">Expedition CK06-06</strain>
    </source>
</reference>
<protein>
    <submittedName>
        <fullName evidence="1">Uncharacterized protein</fullName>
    </submittedName>
</protein>
<evidence type="ECO:0000313" key="1">
    <source>
        <dbReference type="EMBL" id="GAG09879.1"/>
    </source>
</evidence>
<accession>X0UVK2</accession>
<dbReference type="AlphaFoldDB" id="X0UVK2"/>
<name>X0UVK2_9ZZZZ</name>